<gene>
    <name evidence="1" type="ORF">SNE25_22145</name>
</gene>
<sequence length="81" mass="9423">MKKLTTVKFNKMVEVFKTDVQDIKQSALLIRKLKEHIPGSCVNFDLEDCDKVLRVEGEYIQPQSIIILLNDCGYRCEVLDY</sequence>
<evidence type="ECO:0000313" key="2">
    <source>
        <dbReference type="Proteomes" id="UP001324380"/>
    </source>
</evidence>
<dbReference type="EMBL" id="CP139558">
    <property type="protein sequence ID" value="WPU92024.1"/>
    <property type="molecule type" value="Genomic_DNA"/>
</dbReference>
<protein>
    <recommendedName>
        <fullName evidence="3">HMA domain-containing protein</fullName>
    </recommendedName>
</protein>
<evidence type="ECO:0000313" key="1">
    <source>
        <dbReference type="EMBL" id="WPU92024.1"/>
    </source>
</evidence>
<accession>A0ABZ0TFR7</accession>
<proteinExistence type="predicted"/>
<keyword evidence="2" id="KW-1185">Reference proteome</keyword>
<dbReference type="Proteomes" id="UP001324380">
    <property type="component" value="Chromosome"/>
</dbReference>
<organism evidence="1 2">
    <name type="scientific">Mucilaginibacter sabulilitoris</name>
    <dbReference type="NCBI Taxonomy" id="1173583"/>
    <lineage>
        <taxon>Bacteria</taxon>
        <taxon>Pseudomonadati</taxon>
        <taxon>Bacteroidota</taxon>
        <taxon>Sphingobacteriia</taxon>
        <taxon>Sphingobacteriales</taxon>
        <taxon>Sphingobacteriaceae</taxon>
        <taxon>Mucilaginibacter</taxon>
    </lineage>
</organism>
<evidence type="ECO:0008006" key="3">
    <source>
        <dbReference type="Google" id="ProtNLM"/>
    </source>
</evidence>
<name>A0ABZ0TFR7_9SPHI</name>
<dbReference type="RefSeq" id="WP_321561190.1">
    <property type="nucleotide sequence ID" value="NZ_CP139558.1"/>
</dbReference>
<reference evidence="1 2" key="1">
    <citation type="submission" date="2023-11" db="EMBL/GenBank/DDBJ databases">
        <title>Analysis of the Genomes of Mucilaginibacter gossypii cycad 4 and M. sabulilitoris SNA2: microbes with the potential for plant growth promotion.</title>
        <authorList>
            <person name="Hirsch A.M."/>
            <person name="Humm E."/>
            <person name="Rubbi M."/>
            <person name="Del Vecchio G."/>
            <person name="Ha S.M."/>
            <person name="Pellegrini M."/>
            <person name="Gunsalus R.P."/>
        </authorList>
    </citation>
    <scope>NUCLEOTIDE SEQUENCE [LARGE SCALE GENOMIC DNA]</scope>
    <source>
        <strain evidence="1 2">SNA2</strain>
    </source>
</reference>